<dbReference type="Gene3D" id="3.40.50.300">
    <property type="entry name" value="P-loop containing nucleotide triphosphate hydrolases"/>
    <property type="match status" value="1"/>
</dbReference>
<keyword evidence="4" id="KW-0342">GTP-binding</keyword>
<feature type="compositionally biased region" description="Basic residues" evidence="6">
    <location>
        <begin position="1"/>
        <end position="14"/>
    </location>
</feature>
<dbReference type="Pfam" id="PF01926">
    <property type="entry name" value="MMR_HSR1"/>
    <property type="match status" value="1"/>
</dbReference>
<sequence length="452" mass="51020">MRRGPKKEKKKQHKDYKNRGKLRKEPDFTSLQKAKDGLTKQHKEMHQQRGVDRYKEIREALTQPEMPVVEQSAAHEAYRTKYFSQFKKVVDSADVLLEVLDARDPLGCRSKKLEDYIMKRGKRLILVMNKADLVPVEICNKWLTFLRREFPTVLFKSSNNPTKANYVPLHDGKWRSSDVFGIDDLLKLLNKFSGGTTITAGVIGPPNAGKSSVINSLSRRAATGVGATPGFTKTMQEVEVTSRIRILDCPGVVPSSGSEITPSMVLRNSIKIELLDDPVQPVAFIIDKVPKEQLVNVYGIETFSDADDFLSQLAIKRGRVLKGNEPDIESIARSVLEDWNKGRIKYFTIPPTSDDLIEASTELITETGEVYQMGKTMNFAEQDFRNFQIQHVFSIVQKNKGDEKKKEDAESDEEGGEEEREAKPITTPLHPEERAELDHVAEELQGISFSGL</sequence>
<dbReference type="RefSeq" id="XP_068351470.1">
    <property type="nucleotide sequence ID" value="XM_068494565.1"/>
</dbReference>
<protein>
    <recommendedName>
        <fullName evidence="7">CP-type G domain-containing protein</fullName>
    </recommendedName>
</protein>
<gene>
    <name evidence="8" type="ORF">TRFO_08903</name>
</gene>
<dbReference type="VEuPathDB" id="TrichDB:TRFO_08903"/>
<dbReference type="EMBL" id="MLAK01001060">
    <property type="protein sequence ID" value="OHS98333.1"/>
    <property type="molecule type" value="Genomic_DNA"/>
</dbReference>
<feature type="compositionally biased region" description="Basic and acidic residues" evidence="6">
    <location>
        <begin position="430"/>
        <end position="442"/>
    </location>
</feature>
<dbReference type="OrthoDB" id="10266128at2759"/>
<feature type="domain" description="CP-type G" evidence="7">
    <location>
        <begin position="83"/>
        <end position="255"/>
    </location>
</feature>
<organism evidence="8 9">
    <name type="scientific">Tritrichomonas foetus</name>
    <dbReference type="NCBI Taxonomy" id="1144522"/>
    <lineage>
        <taxon>Eukaryota</taxon>
        <taxon>Metamonada</taxon>
        <taxon>Parabasalia</taxon>
        <taxon>Tritrichomonadida</taxon>
        <taxon>Tritrichomonadidae</taxon>
        <taxon>Tritrichomonas</taxon>
    </lineage>
</organism>
<dbReference type="PRINTS" id="PR00326">
    <property type="entry name" value="GTP1OBG"/>
</dbReference>
<dbReference type="InterPro" id="IPR023179">
    <property type="entry name" value="GTP-bd_ortho_bundle_sf"/>
</dbReference>
<dbReference type="GO" id="GO:0005525">
    <property type="term" value="F:GTP binding"/>
    <property type="evidence" value="ECO:0007669"/>
    <property type="project" value="UniProtKB-KW"/>
</dbReference>
<dbReference type="CDD" id="cd04178">
    <property type="entry name" value="Nucleostemin_like"/>
    <property type="match status" value="1"/>
</dbReference>
<evidence type="ECO:0000256" key="1">
    <source>
        <dbReference type="ARBA" id="ARBA00004123"/>
    </source>
</evidence>
<evidence type="ECO:0000256" key="3">
    <source>
        <dbReference type="ARBA" id="ARBA00023054"/>
    </source>
</evidence>
<reference evidence="8" key="1">
    <citation type="submission" date="2016-10" db="EMBL/GenBank/DDBJ databases">
        <authorList>
            <person name="Benchimol M."/>
            <person name="Almeida L.G."/>
            <person name="Vasconcelos A.T."/>
            <person name="Perreira-Neves A."/>
            <person name="Rosa I.A."/>
            <person name="Tasca T."/>
            <person name="Bogo M.R."/>
            <person name="de Souza W."/>
        </authorList>
    </citation>
    <scope>NUCLEOTIDE SEQUENCE [LARGE SCALE GENOMIC DNA]</scope>
    <source>
        <strain evidence="8">K</strain>
    </source>
</reference>
<dbReference type="AlphaFoldDB" id="A0A1J4JLA5"/>
<dbReference type="Gene3D" id="1.10.1580.10">
    <property type="match status" value="1"/>
</dbReference>
<proteinExistence type="predicted"/>
<dbReference type="PANTHER" id="PTHR11089">
    <property type="entry name" value="GTP-BINDING PROTEIN-RELATED"/>
    <property type="match status" value="1"/>
</dbReference>
<feature type="compositionally biased region" description="Basic and acidic residues" evidence="6">
    <location>
        <begin position="15"/>
        <end position="51"/>
    </location>
</feature>
<dbReference type="InterPro" id="IPR050755">
    <property type="entry name" value="TRAFAC_YlqF/YawG_RiboMat"/>
</dbReference>
<feature type="region of interest" description="Disordered" evidence="6">
    <location>
        <begin position="1"/>
        <end position="51"/>
    </location>
</feature>
<evidence type="ECO:0000313" key="9">
    <source>
        <dbReference type="Proteomes" id="UP000179807"/>
    </source>
</evidence>
<keyword evidence="3" id="KW-0175">Coiled coil</keyword>
<dbReference type="GeneID" id="94829269"/>
<evidence type="ECO:0000256" key="5">
    <source>
        <dbReference type="ARBA" id="ARBA00023242"/>
    </source>
</evidence>
<evidence type="ECO:0000256" key="4">
    <source>
        <dbReference type="ARBA" id="ARBA00023134"/>
    </source>
</evidence>
<dbReference type="GO" id="GO:0005730">
    <property type="term" value="C:nucleolus"/>
    <property type="evidence" value="ECO:0007669"/>
    <property type="project" value="TreeGrafter"/>
</dbReference>
<dbReference type="FunFam" id="1.10.1580.10:FF:000002">
    <property type="entry name" value="Guanine nucleotide-binding protein-like 3 (nucleolar)-like"/>
    <property type="match status" value="1"/>
</dbReference>
<evidence type="ECO:0000256" key="2">
    <source>
        <dbReference type="ARBA" id="ARBA00022741"/>
    </source>
</evidence>
<keyword evidence="9" id="KW-1185">Reference proteome</keyword>
<comment type="caution">
    <text evidence="8">The sequence shown here is derived from an EMBL/GenBank/DDBJ whole genome shotgun (WGS) entry which is preliminary data.</text>
</comment>
<feature type="compositionally biased region" description="Acidic residues" evidence="6">
    <location>
        <begin position="409"/>
        <end position="419"/>
    </location>
</feature>
<dbReference type="InterPro" id="IPR030378">
    <property type="entry name" value="G_CP_dom"/>
</dbReference>
<evidence type="ECO:0000313" key="8">
    <source>
        <dbReference type="EMBL" id="OHS98333.1"/>
    </source>
</evidence>
<dbReference type="InterPro" id="IPR027417">
    <property type="entry name" value="P-loop_NTPase"/>
</dbReference>
<comment type="subcellular location">
    <subcellularLocation>
        <location evidence="1">Nucleus</location>
    </subcellularLocation>
</comment>
<keyword evidence="5" id="KW-0539">Nucleus</keyword>
<dbReference type="InterPro" id="IPR006073">
    <property type="entry name" value="GTP-bd"/>
</dbReference>
<name>A0A1J4JLA5_9EUKA</name>
<dbReference type="PROSITE" id="PS51721">
    <property type="entry name" value="G_CP"/>
    <property type="match status" value="1"/>
</dbReference>
<dbReference type="Proteomes" id="UP000179807">
    <property type="component" value="Unassembled WGS sequence"/>
</dbReference>
<dbReference type="PANTHER" id="PTHR11089:SF30">
    <property type="entry name" value="GUANINE NUCLEOTIDE-BINDING PROTEIN-LIKE 3 HOMOLOG"/>
    <property type="match status" value="1"/>
</dbReference>
<evidence type="ECO:0000259" key="7">
    <source>
        <dbReference type="PROSITE" id="PS51721"/>
    </source>
</evidence>
<feature type="region of interest" description="Disordered" evidence="6">
    <location>
        <begin position="400"/>
        <end position="452"/>
    </location>
</feature>
<accession>A0A1J4JLA5</accession>
<keyword evidence="2" id="KW-0547">Nucleotide-binding</keyword>
<evidence type="ECO:0000256" key="6">
    <source>
        <dbReference type="SAM" id="MobiDB-lite"/>
    </source>
</evidence>
<dbReference type="SUPFAM" id="SSF52540">
    <property type="entry name" value="P-loop containing nucleoside triphosphate hydrolases"/>
    <property type="match status" value="1"/>
</dbReference>